<reference evidence="1 2" key="1">
    <citation type="journal article" date="2013" name="Genome Biol. Evol.">
        <title>Complete genomes of two dipteran-associated spiroplasmas provided insights into the origin, dynamics, and impacts of viral invasion in spiroplasma.</title>
        <authorList>
            <person name="Ku C."/>
            <person name="Lo W.S."/>
            <person name="Chen L.L."/>
            <person name="Kuo C.H."/>
        </authorList>
    </citation>
    <scope>NUCLEOTIDE SEQUENCE [LARGE SCALE GENOMIC DNA]</scope>
    <source>
        <strain evidence="1">EA-1</strain>
    </source>
</reference>
<protein>
    <submittedName>
        <fullName evidence="1">Uncharacterized protein</fullName>
    </submittedName>
</protein>
<name>R4U4F6_9MOLU</name>
<proteinExistence type="predicted"/>
<evidence type="ECO:0000313" key="2">
    <source>
        <dbReference type="Proteomes" id="UP000013963"/>
    </source>
</evidence>
<dbReference type="PATRIC" id="fig|1276229.3.peg.766"/>
<keyword evidence="2" id="KW-1185">Reference proteome</keyword>
<dbReference type="Proteomes" id="UP000013963">
    <property type="component" value="Chromosome"/>
</dbReference>
<accession>R4U4F6</accession>
<organism evidence="1 2">
    <name type="scientific">Spiroplasma syrphidicola EA-1</name>
    <dbReference type="NCBI Taxonomy" id="1276229"/>
    <lineage>
        <taxon>Bacteria</taxon>
        <taxon>Bacillati</taxon>
        <taxon>Mycoplasmatota</taxon>
        <taxon>Mollicutes</taxon>
        <taxon>Entomoplasmatales</taxon>
        <taxon>Spiroplasmataceae</taxon>
        <taxon>Spiroplasma</taxon>
    </lineage>
</organism>
<dbReference type="HOGENOM" id="CLU_1894881_0_0_14"/>
<dbReference type="EMBL" id="CP005078">
    <property type="protein sequence ID" value="AGM26362.1"/>
    <property type="molecule type" value="Genomic_DNA"/>
</dbReference>
<dbReference type="AlphaFoldDB" id="R4U4F6"/>
<dbReference type="KEGG" id="ssyr:SSYRP_v1c07720"/>
<sequence length="134" mass="16219">MIYKWAKKINSTKSRKAMENLNNEIIKTIQQNNELSLIHFFKTYNIYIAYNILGTNTLNSNIRMKVNWTNPPYIGKEFFWIWKQPFSPYLSFQFYPKNNTKLLEIFNIPVLEEYKNQFQKLTTNQNLIKMIYSN</sequence>
<gene>
    <name evidence="1" type="ORF">SSYRP_v1c07720</name>
</gene>
<evidence type="ECO:0000313" key="1">
    <source>
        <dbReference type="EMBL" id="AGM26362.1"/>
    </source>
</evidence>